<keyword evidence="3 4" id="KW-0131">Cell cycle</keyword>
<dbReference type="InterPro" id="IPR013033">
    <property type="entry name" value="MinC"/>
</dbReference>
<evidence type="ECO:0000313" key="7">
    <source>
        <dbReference type="Proteomes" id="UP000671862"/>
    </source>
</evidence>
<organism evidence="6 7">
    <name type="scientific">Thermosipho ferrireducens</name>
    <dbReference type="NCBI Taxonomy" id="2571116"/>
    <lineage>
        <taxon>Bacteria</taxon>
        <taxon>Thermotogati</taxon>
        <taxon>Thermotogota</taxon>
        <taxon>Thermotogae</taxon>
        <taxon>Thermotogales</taxon>
        <taxon>Fervidobacteriaceae</taxon>
        <taxon>Thermosipho</taxon>
    </lineage>
</organism>
<dbReference type="RefSeq" id="WP_207566877.1">
    <property type="nucleotide sequence ID" value="NZ_CP071446.1"/>
</dbReference>
<feature type="domain" description="Septum formation inhibitor MinC C-terminal" evidence="5">
    <location>
        <begin position="107"/>
        <end position="203"/>
    </location>
</feature>
<sequence>MIDFKMSREGIILCINDYKDLKNVLEGIRKRFKQTEDFFQPGDRIMLMVENYENHIGDIPKIIEVIDSLGIKVSHILTDMEEKNKEIVIRKKVDMVLQGNTKSGTKIVRKNVRSGQNVIHSGDVIIVGNVHSGAEIIAGGSVVVFGECKGIIRAGTNEGASALVLALLLQSPYIQIGEIRQNISKKFTEPVVVFVKGGKIQIEKYDNLNQIWS</sequence>
<name>A0ABX7S6E9_9BACT</name>
<dbReference type="Pfam" id="PF03775">
    <property type="entry name" value="MinC_C"/>
    <property type="match status" value="1"/>
</dbReference>
<keyword evidence="7" id="KW-1185">Reference proteome</keyword>
<evidence type="ECO:0000259" key="5">
    <source>
        <dbReference type="Pfam" id="PF03775"/>
    </source>
</evidence>
<dbReference type="SUPFAM" id="SSF64043">
    <property type="entry name" value="Cell-division inhibitor MinC, N-terminal domain"/>
    <property type="match status" value="1"/>
</dbReference>
<comment type="subunit">
    <text evidence="4">Interacts with MinD and FtsZ.</text>
</comment>
<evidence type="ECO:0000256" key="1">
    <source>
        <dbReference type="ARBA" id="ARBA00022618"/>
    </source>
</evidence>
<evidence type="ECO:0000256" key="2">
    <source>
        <dbReference type="ARBA" id="ARBA00023210"/>
    </source>
</evidence>
<evidence type="ECO:0000256" key="4">
    <source>
        <dbReference type="HAMAP-Rule" id="MF_00267"/>
    </source>
</evidence>
<dbReference type="Gene3D" id="2.160.20.70">
    <property type="match status" value="1"/>
</dbReference>
<accession>A0ABX7S6E9</accession>
<evidence type="ECO:0000256" key="3">
    <source>
        <dbReference type="ARBA" id="ARBA00023306"/>
    </source>
</evidence>
<reference evidence="6 7" key="1">
    <citation type="submission" date="2021-03" db="EMBL/GenBank/DDBJ databases">
        <title>Thermosipho ferrireducens sp.nov., an anaerobic thermophilic iron-reducing bacterium isolated from a deep-sea hydrothermal sulfide deposits.</title>
        <authorList>
            <person name="Zeng X."/>
            <person name="Chen Y."/>
            <person name="Shao Z."/>
        </authorList>
    </citation>
    <scope>NUCLEOTIDE SEQUENCE [LARGE SCALE GENOMIC DNA]</scope>
    <source>
        <strain evidence="6 7">JL129W03</strain>
    </source>
</reference>
<keyword evidence="1 4" id="KW-0132">Cell division</keyword>
<comment type="function">
    <text evidence="4">Cell division inhibitor that blocks the formation of polar Z ring septums. Rapidly oscillates between the poles of the cell to destabilize FtsZ filaments that have formed before they mature into polar Z rings. Prevents FtsZ polymerization.</text>
</comment>
<dbReference type="NCBIfam" id="TIGR01222">
    <property type="entry name" value="minC"/>
    <property type="match status" value="1"/>
</dbReference>
<gene>
    <name evidence="4 6" type="primary">minC</name>
    <name evidence="6" type="ORF">JYK00_01020</name>
</gene>
<evidence type="ECO:0000313" key="6">
    <source>
        <dbReference type="EMBL" id="QTA38156.1"/>
    </source>
</evidence>
<dbReference type="InterPro" id="IPR036145">
    <property type="entry name" value="MinC_C_sf"/>
</dbReference>
<proteinExistence type="inferred from homology"/>
<dbReference type="SUPFAM" id="SSF63848">
    <property type="entry name" value="Cell-division inhibitor MinC, C-terminal domain"/>
    <property type="match status" value="1"/>
</dbReference>
<dbReference type="Proteomes" id="UP000671862">
    <property type="component" value="Chromosome"/>
</dbReference>
<dbReference type="NCBIfam" id="NF010598">
    <property type="entry name" value="PRK13992.1"/>
    <property type="match status" value="1"/>
</dbReference>
<dbReference type="Gene3D" id="3.30.750.50">
    <property type="entry name" value="Cell-division inhibitor MinC, N-terminal domain"/>
    <property type="match status" value="1"/>
</dbReference>
<keyword evidence="2 4" id="KW-0717">Septation</keyword>
<dbReference type="PANTHER" id="PTHR34108:SF1">
    <property type="entry name" value="SEPTUM SITE-DETERMINING PROTEIN MINC"/>
    <property type="match status" value="1"/>
</dbReference>
<protein>
    <recommendedName>
        <fullName evidence="4">Probable septum site-determining protein MinC</fullName>
    </recommendedName>
</protein>
<dbReference type="HAMAP" id="MF_00267">
    <property type="entry name" value="MinC"/>
    <property type="match status" value="1"/>
</dbReference>
<dbReference type="InterPro" id="IPR016098">
    <property type="entry name" value="CAP/MinC_C"/>
</dbReference>
<dbReference type="InterPro" id="IPR005526">
    <property type="entry name" value="Septum_form_inhib_MinC_C"/>
</dbReference>
<dbReference type="EMBL" id="CP071446">
    <property type="protein sequence ID" value="QTA38156.1"/>
    <property type="molecule type" value="Genomic_DNA"/>
</dbReference>
<dbReference type="PANTHER" id="PTHR34108">
    <property type="entry name" value="SEPTUM SITE-DETERMINING PROTEIN MINC"/>
    <property type="match status" value="1"/>
</dbReference>
<comment type="similarity">
    <text evidence="4">Belongs to the MinC family.</text>
</comment>